<dbReference type="Pfam" id="PF04791">
    <property type="entry name" value="LMBR1"/>
    <property type="match status" value="2"/>
</dbReference>
<feature type="transmembrane region" description="Helical" evidence="2">
    <location>
        <begin position="113"/>
        <end position="132"/>
    </location>
</feature>
<feature type="transmembrane region" description="Helical" evidence="2">
    <location>
        <begin position="20"/>
        <end position="40"/>
    </location>
</feature>
<dbReference type="eggNOG" id="KOG3722">
    <property type="taxonomic scope" value="Eukaryota"/>
</dbReference>
<protein>
    <recommendedName>
        <fullName evidence="5">Protein LMBR1L</fullName>
    </recommendedName>
</protein>
<reference evidence="4" key="1">
    <citation type="submission" date="2011-05" db="EMBL/GenBank/DDBJ databases">
        <authorList>
            <person name="Richards S.R."/>
            <person name="Qu J."/>
            <person name="Jiang H."/>
            <person name="Jhangiani S.N."/>
            <person name="Agravi P."/>
            <person name="Goodspeed R."/>
            <person name="Gross S."/>
            <person name="Mandapat C."/>
            <person name="Jackson L."/>
            <person name="Mathew T."/>
            <person name="Pu L."/>
            <person name="Thornton R."/>
            <person name="Saada N."/>
            <person name="Wilczek-Boney K.B."/>
            <person name="Lee S."/>
            <person name="Kovar C."/>
            <person name="Wu Y."/>
            <person name="Scherer S.E."/>
            <person name="Worley K.C."/>
            <person name="Muzny D.M."/>
            <person name="Gibbs R."/>
        </authorList>
    </citation>
    <scope>NUCLEOTIDE SEQUENCE</scope>
    <source>
        <strain evidence="4">Brora</strain>
    </source>
</reference>
<evidence type="ECO:0008006" key="5">
    <source>
        <dbReference type="Google" id="ProtNLM"/>
    </source>
</evidence>
<evidence type="ECO:0000313" key="4">
    <source>
        <dbReference type="Proteomes" id="UP000014500"/>
    </source>
</evidence>
<feature type="transmembrane region" description="Helical" evidence="2">
    <location>
        <begin position="180"/>
        <end position="196"/>
    </location>
</feature>
<dbReference type="HOGENOM" id="CLU_029445_1_0_1"/>
<proteinExistence type="inferred from homology"/>
<keyword evidence="2" id="KW-1133">Transmembrane helix</keyword>
<dbReference type="InterPro" id="IPR006876">
    <property type="entry name" value="LMBR1-like_membr_prot"/>
</dbReference>
<feature type="transmembrane region" description="Helical" evidence="2">
    <location>
        <begin position="421"/>
        <end position="445"/>
    </location>
</feature>
<feature type="transmembrane region" description="Helical" evidence="2">
    <location>
        <begin position="60"/>
        <end position="92"/>
    </location>
</feature>
<dbReference type="GO" id="GO:0004888">
    <property type="term" value="F:transmembrane signaling receptor activity"/>
    <property type="evidence" value="ECO:0007669"/>
    <property type="project" value="TreeGrafter"/>
</dbReference>
<dbReference type="GO" id="GO:0007165">
    <property type="term" value="P:signal transduction"/>
    <property type="evidence" value="ECO:0007669"/>
    <property type="project" value="TreeGrafter"/>
</dbReference>
<dbReference type="OMA" id="QQRRTWW"/>
<keyword evidence="4" id="KW-1185">Reference proteome</keyword>
<dbReference type="PhylomeDB" id="T1J7X6"/>
<accession>T1J7X6</accession>
<feature type="transmembrane region" description="Helical" evidence="2">
    <location>
        <begin position="457"/>
        <end position="477"/>
    </location>
</feature>
<dbReference type="GO" id="GO:0005886">
    <property type="term" value="C:plasma membrane"/>
    <property type="evidence" value="ECO:0007669"/>
    <property type="project" value="TreeGrafter"/>
</dbReference>
<comment type="similarity">
    <text evidence="1">Belongs to the LIMR family.</text>
</comment>
<dbReference type="PANTHER" id="PTHR12625">
    <property type="entry name" value="LIPOCALIN-1 INTERACTING MEMBRANE RECEPTOR LIMR"/>
    <property type="match status" value="1"/>
</dbReference>
<feature type="transmembrane region" description="Helical" evidence="2">
    <location>
        <begin position="152"/>
        <end position="173"/>
    </location>
</feature>
<dbReference type="EMBL" id="JH431944">
    <property type="status" value="NOT_ANNOTATED_CDS"/>
    <property type="molecule type" value="Genomic_DNA"/>
</dbReference>
<organism evidence="3 4">
    <name type="scientific">Strigamia maritima</name>
    <name type="common">European centipede</name>
    <name type="synonym">Geophilus maritimus</name>
    <dbReference type="NCBI Taxonomy" id="126957"/>
    <lineage>
        <taxon>Eukaryota</taxon>
        <taxon>Metazoa</taxon>
        <taxon>Ecdysozoa</taxon>
        <taxon>Arthropoda</taxon>
        <taxon>Myriapoda</taxon>
        <taxon>Chilopoda</taxon>
        <taxon>Pleurostigmophora</taxon>
        <taxon>Geophilomorpha</taxon>
        <taxon>Linotaeniidae</taxon>
        <taxon>Strigamia</taxon>
    </lineage>
</organism>
<evidence type="ECO:0000313" key="3">
    <source>
        <dbReference type="EnsemblMetazoa" id="SMAR009791-PA"/>
    </source>
</evidence>
<sequence length="545" mass="62109">MDDETDFREQIFHNTVREYIIFLLLFTMLYVISYATISTFKRKDKEECYGDDEDAVVNRISLWMCTFSMAISIGAALLLPISIISNEVLLLYPKSYYVQWLNSSLIHGLWNHIFLFSNVSLFLLLPFAYLFTEAEGFSGSRKGIMARVYETFVVLTLLFLAVLGMTYILSALIDQGRSSLDSLFMFFLSLAIKFIFNSEFTQAPSLLENKWKIIYDFIFPDVWSYYLPFLYSCMSFLGALMLLCKLRIITLSISILLTKSCALVCTPLGFTKLFTVTGQLLVKPKFHGNTEELYYVKKFEEDNLRRKLVNATKSVIFSNSNLLFTEYWASFQNGKNDLEVKLAQVEAERKILETQGKASSLQSYVIYPLVTIVLLLLSIITFCVVLQNTLQLLIGFKALPISTQQFSLGITSLSSLGPYGAALEIVLILYLIVTSGVGFYTLPYFSKMQPKRHKTSMIYVISNCAVLLILNSAVPLLSRTLGITNFDLLGDFGRIEWLGNFFIVLSYNVTFIIVLALSLFVKLTTPLRRTLIRMKNRTISDTKDD</sequence>
<feature type="transmembrane region" description="Helical" evidence="2">
    <location>
        <begin position="225"/>
        <end position="244"/>
    </location>
</feature>
<dbReference type="PRINTS" id="PR01692">
    <property type="entry name" value="LIPOCALINIMR"/>
</dbReference>
<dbReference type="AlphaFoldDB" id="T1J7X6"/>
<reference evidence="3" key="2">
    <citation type="submission" date="2015-02" db="UniProtKB">
        <authorList>
            <consortium name="EnsemblMetazoa"/>
        </authorList>
    </citation>
    <scope>IDENTIFICATION</scope>
</reference>
<evidence type="ECO:0000256" key="2">
    <source>
        <dbReference type="SAM" id="Phobius"/>
    </source>
</evidence>
<dbReference type="EnsemblMetazoa" id="SMAR009791-RA">
    <property type="protein sequence ID" value="SMAR009791-PA"/>
    <property type="gene ID" value="SMAR009791"/>
</dbReference>
<name>T1J7X6_STRMM</name>
<feature type="transmembrane region" description="Helical" evidence="2">
    <location>
        <begin position="497"/>
        <end position="521"/>
    </location>
</feature>
<keyword evidence="2" id="KW-0812">Transmembrane</keyword>
<dbReference type="InterPro" id="IPR008075">
    <property type="entry name" value="LIMR"/>
</dbReference>
<feature type="transmembrane region" description="Helical" evidence="2">
    <location>
        <begin position="364"/>
        <end position="387"/>
    </location>
</feature>
<keyword evidence="2" id="KW-0472">Membrane</keyword>
<dbReference type="STRING" id="126957.T1J7X6"/>
<evidence type="ECO:0000256" key="1">
    <source>
        <dbReference type="ARBA" id="ARBA00010487"/>
    </source>
</evidence>
<dbReference type="PANTHER" id="PTHR12625:SF0">
    <property type="entry name" value="PROTEIN LILIPOD"/>
    <property type="match status" value="1"/>
</dbReference>
<dbReference type="Proteomes" id="UP000014500">
    <property type="component" value="Unassembled WGS sequence"/>
</dbReference>